<evidence type="ECO:0000256" key="4">
    <source>
        <dbReference type="ARBA" id="ARBA00022801"/>
    </source>
</evidence>
<evidence type="ECO:0000256" key="1">
    <source>
        <dbReference type="ARBA" id="ARBA00001936"/>
    </source>
</evidence>
<dbReference type="InterPro" id="IPR015797">
    <property type="entry name" value="NUDIX_hydrolase-like_dom_sf"/>
</dbReference>
<evidence type="ECO:0000259" key="7">
    <source>
        <dbReference type="PROSITE" id="PS51462"/>
    </source>
</evidence>
<sequence>MDETKIIERLVNRTPKILGEDTCQKYAIFLPLMKVNGETHILFEERAHHLRRQPGEICFPGGKVDHNDRSEKAAAIRETIEELQIDARFISDIFPLDYLASPYDRTIYYLFAGKVTIPFEQIYPNRDEVAEVFTVPLSYFFDEKPACYPVKLIPKPAENFPYHLIPGGENYKWRERSLDELFYIYQNRVIWGLTAKIVHHFIELLESSAENETIQ</sequence>
<name>A0ABT9VNZ9_9BACI</name>
<organism evidence="8 9">
    <name type="scientific">Aeribacillus alveayuensis</name>
    <dbReference type="NCBI Taxonomy" id="279215"/>
    <lineage>
        <taxon>Bacteria</taxon>
        <taxon>Bacillati</taxon>
        <taxon>Bacillota</taxon>
        <taxon>Bacilli</taxon>
        <taxon>Bacillales</taxon>
        <taxon>Bacillaceae</taxon>
        <taxon>Aeribacillus</taxon>
    </lineage>
</organism>
<proteinExistence type="predicted"/>
<comment type="cofactor">
    <cofactor evidence="2">
        <name>Mg(2+)</name>
        <dbReference type="ChEBI" id="CHEBI:18420"/>
    </cofactor>
</comment>
<dbReference type="RefSeq" id="WP_419152055.1">
    <property type="nucleotide sequence ID" value="NZ_JAUSTR010000006.1"/>
</dbReference>
<accession>A0ABT9VNZ9</accession>
<evidence type="ECO:0000256" key="2">
    <source>
        <dbReference type="ARBA" id="ARBA00001946"/>
    </source>
</evidence>
<dbReference type="Gene3D" id="3.90.79.10">
    <property type="entry name" value="Nucleoside Triphosphate Pyrophosphohydrolase"/>
    <property type="match status" value="1"/>
</dbReference>
<keyword evidence="4" id="KW-0378">Hydrolase</keyword>
<dbReference type="Proteomes" id="UP001225646">
    <property type="component" value="Unassembled WGS sequence"/>
</dbReference>
<keyword evidence="3" id="KW-0479">Metal-binding</keyword>
<evidence type="ECO:0000256" key="5">
    <source>
        <dbReference type="ARBA" id="ARBA00022842"/>
    </source>
</evidence>
<feature type="domain" description="Nudix hydrolase" evidence="7">
    <location>
        <begin position="23"/>
        <end position="158"/>
    </location>
</feature>
<keyword evidence="6" id="KW-0464">Manganese</keyword>
<dbReference type="Pfam" id="PF00293">
    <property type="entry name" value="NUDIX"/>
    <property type="match status" value="1"/>
</dbReference>
<evidence type="ECO:0000256" key="3">
    <source>
        <dbReference type="ARBA" id="ARBA00022723"/>
    </source>
</evidence>
<dbReference type="PANTHER" id="PTHR12992">
    <property type="entry name" value="NUDIX HYDROLASE"/>
    <property type="match status" value="1"/>
</dbReference>
<dbReference type="InterPro" id="IPR045121">
    <property type="entry name" value="CoAse"/>
</dbReference>
<comment type="caution">
    <text evidence="8">The sequence shown here is derived from an EMBL/GenBank/DDBJ whole genome shotgun (WGS) entry which is preliminary data.</text>
</comment>
<reference evidence="8 9" key="1">
    <citation type="submission" date="2023-07" db="EMBL/GenBank/DDBJ databases">
        <title>Genomic Encyclopedia of Type Strains, Phase IV (KMG-IV): sequencing the most valuable type-strain genomes for metagenomic binning, comparative biology and taxonomic classification.</title>
        <authorList>
            <person name="Goeker M."/>
        </authorList>
    </citation>
    <scope>NUCLEOTIDE SEQUENCE [LARGE SCALE GENOMIC DNA]</scope>
    <source>
        <strain evidence="8 9">DSM 19092</strain>
    </source>
</reference>
<evidence type="ECO:0000256" key="6">
    <source>
        <dbReference type="ARBA" id="ARBA00023211"/>
    </source>
</evidence>
<dbReference type="PANTHER" id="PTHR12992:SF11">
    <property type="entry name" value="MITOCHONDRIAL COENZYME A DIPHOSPHATASE NUDT8"/>
    <property type="match status" value="1"/>
</dbReference>
<keyword evidence="5" id="KW-0460">Magnesium</keyword>
<dbReference type="PROSITE" id="PS51462">
    <property type="entry name" value="NUDIX"/>
    <property type="match status" value="1"/>
</dbReference>
<dbReference type="EMBL" id="JAUSTR010000006">
    <property type="protein sequence ID" value="MDQ0162704.1"/>
    <property type="molecule type" value="Genomic_DNA"/>
</dbReference>
<comment type="cofactor">
    <cofactor evidence="1">
        <name>Mn(2+)</name>
        <dbReference type="ChEBI" id="CHEBI:29035"/>
    </cofactor>
</comment>
<keyword evidence="9" id="KW-1185">Reference proteome</keyword>
<dbReference type="InterPro" id="IPR000086">
    <property type="entry name" value="NUDIX_hydrolase_dom"/>
</dbReference>
<dbReference type="SUPFAM" id="SSF55811">
    <property type="entry name" value="Nudix"/>
    <property type="match status" value="1"/>
</dbReference>
<evidence type="ECO:0000313" key="8">
    <source>
        <dbReference type="EMBL" id="MDQ0162704.1"/>
    </source>
</evidence>
<protein>
    <submittedName>
        <fullName evidence="8">8-oxo-dGTP pyrophosphatase MutT (NUDIX family)</fullName>
    </submittedName>
</protein>
<evidence type="ECO:0000313" key="9">
    <source>
        <dbReference type="Proteomes" id="UP001225646"/>
    </source>
</evidence>
<gene>
    <name evidence="8" type="ORF">J2S06_001781</name>
</gene>
<dbReference type="CDD" id="cd03426">
    <property type="entry name" value="NUDIX_CoAse_Nudt7"/>
    <property type="match status" value="1"/>
</dbReference>